<reference evidence="1" key="4">
    <citation type="submission" date="2019-03" db="UniProtKB">
        <authorList>
            <consortium name="EnsemblPlants"/>
        </authorList>
    </citation>
    <scope>IDENTIFICATION</scope>
</reference>
<keyword evidence="2" id="KW-1185">Reference proteome</keyword>
<reference evidence="2" key="1">
    <citation type="journal article" date="2014" name="Science">
        <title>Ancient hybridizations among the ancestral genomes of bread wheat.</title>
        <authorList>
            <consortium name="International Wheat Genome Sequencing Consortium,"/>
            <person name="Marcussen T."/>
            <person name="Sandve S.R."/>
            <person name="Heier L."/>
            <person name="Spannagl M."/>
            <person name="Pfeifer M."/>
            <person name="Jakobsen K.S."/>
            <person name="Wulff B.B."/>
            <person name="Steuernagel B."/>
            <person name="Mayer K.F."/>
            <person name="Olsen O.A."/>
        </authorList>
    </citation>
    <scope>NUCLEOTIDE SEQUENCE [LARGE SCALE GENOMIC DNA]</scope>
    <source>
        <strain evidence="2">cv. AL8/78</strain>
    </source>
</reference>
<evidence type="ECO:0000313" key="2">
    <source>
        <dbReference type="Proteomes" id="UP000015105"/>
    </source>
</evidence>
<organism evidence="1 2">
    <name type="scientific">Aegilops tauschii subsp. strangulata</name>
    <name type="common">Goatgrass</name>
    <dbReference type="NCBI Taxonomy" id="200361"/>
    <lineage>
        <taxon>Eukaryota</taxon>
        <taxon>Viridiplantae</taxon>
        <taxon>Streptophyta</taxon>
        <taxon>Embryophyta</taxon>
        <taxon>Tracheophyta</taxon>
        <taxon>Spermatophyta</taxon>
        <taxon>Magnoliopsida</taxon>
        <taxon>Liliopsida</taxon>
        <taxon>Poales</taxon>
        <taxon>Poaceae</taxon>
        <taxon>BOP clade</taxon>
        <taxon>Pooideae</taxon>
        <taxon>Triticodae</taxon>
        <taxon>Triticeae</taxon>
        <taxon>Triticinae</taxon>
        <taxon>Aegilops</taxon>
    </lineage>
</organism>
<accession>A0A452YUV6</accession>
<evidence type="ECO:0000313" key="1">
    <source>
        <dbReference type="EnsemblPlants" id="AET1Gv20540400.6"/>
    </source>
</evidence>
<reference evidence="1" key="3">
    <citation type="journal article" date="2017" name="Nature">
        <title>Genome sequence of the progenitor of the wheat D genome Aegilops tauschii.</title>
        <authorList>
            <person name="Luo M.C."/>
            <person name="Gu Y.Q."/>
            <person name="Puiu D."/>
            <person name="Wang H."/>
            <person name="Twardziok S.O."/>
            <person name="Deal K.R."/>
            <person name="Huo N."/>
            <person name="Zhu T."/>
            <person name="Wang L."/>
            <person name="Wang Y."/>
            <person name="McGuire P.E."/>
            <person name="Liu S."/>
            <person name="Long H."/>
            <person name="Ramasamy R.K."/>
            <person name="Rodriguez J.C."/>
            <person name="Van S.L."/>
            <person name="Yuan L."/>
            <person name="Wang Z."/>
            <person name="Xia Z."/>
            <person name="Xiao L."/>
            <person name="Anderson O.D."/>
            <person name="Ouyang S."/>
            <person name="Liang Y."/>
            <person name="Zimin A.V."/>
            <person name="Pertea G."/>
            <person name="Qi P."/>
            <person name="Bennetzen J.L."/>
            <person name="Dai X."/>
            <person name="Dawson M.W."/>
            <person name="Muller H.G."/>
            <person name="Kugler K."/>
            <person name="Rivarola-Duarte L."/>
            <person name="Spannagl M."/>
            <person name="Mayer K.F.X."/>
            <person name="Lu F.H."/>
            <person name="Bevan M.W."/>
            <person name="Leroy P."/>
            <person name="Li P."/>
            <person name="You F.M."/>
            <person name="Sun Q."/>
            <person name="Liu Z."/>
            <person name="Lyons E."/>
            <person name="Wicker T."/>
            <person name="Salzberg S.L."/>
            <person name="Devos K.M."/>
            <person name="Dvorak J."/>
        </authorList>
    </citation>
    <scope>NUCLEOTIDE SEQUENCE [LARGE SCALE GENOMIC DNA]</scope>
    <source>
        <strain evidence="1">cv. AL8/78</strain>
    </source>
</reference>
<reference evidence="1" key="5">
    <citation type="journal article" date="2021" name="G3 (Bethesda)">
        <title>Aegilops tauschii genome assembly Aet v5.0 features greater sequence contiguity and improved annotation.</title>
        <authorList>
            <person name="Wang L."/>
            <person name="Zhu T."/>
            <person name="Rodriguez J.C."/>
            <person name="Deal K.R."/>
            <person name="Dubcovsky J."/>
            <person name="McGuire P.E."/>
            <person name="Lux T."/>
            <person name="Spannagl M."/>
            <person name="Mayer K.F.X."/>
            <person name="Baldrich P."/>
            <person name="Meyers B.C."/>
            <person name="Huo N."/>
            <person name="Gu Y.Q."/>
            <person name="Zhou H."/>
            <person name="Devos K.M."/>
            <person name="Bennetzen J.L."/>
            <person name="Unver T."/>
            <person name="Budak H."/>
            <person name="Gulick P.J."/>
            <person name="Galiba G."/>
            <person name="Kalapos B."/>
            <person name="Nelson D.R."/>
            <person name="Li P."/>
            <person name="You F.M."/>
            <person name="Luo M.C."/>
            <person name="Dvorak J."/>
        </authorList>
    </citation>
    <scope>NUCLEOTIDE SEQUENCE [LARGE SCALE GENOMIC DNA]</scope>
    <source>
        <strain evidence="1">cv. AL8/78</strain>
    </source>
</reference>
<dbReference type="Proteomes" id="UP000015105">
    <property type="component" value="Chromosome 1D"/>
</dbReference>
<dbReference type="Gramene" id="AET1Gv20540400.6">
    <property type="protein sequence ID" value="AET1Gv20540400.6"/>
    <property type="gene ID" value="AET1Gv20540400"/>
</dbReference>
<protein>
    <submittedName>
        <fullName evidence="1">Uncharacterized protein</fullName>
    </submittedName>
</protein>
<dbReference type="EnsemblPlants" id="AET1Gv20540400.6">
    <property type="protein sequence ID" value="AET1Gv20540400.6"/>
    <property type="gene ID" value="AET1Gv20540400"/>
</dbReference>
<name>A0A452YUV6_AEGTS</name>
<sequence>MQQTEVHHKAEKMKSSWHASQRQPLEQLLSFLLGCCPVQFCK</sequence>
<dbReference type="AlphaFoldDB" id="A0A452YUV6"/>
<proteinExistence type="predicted"/>
<reference evidence="2" key="2">
    <citation type="journal article" date="2017" name="Nat. Plants">
        <title>The Aegilops tauschii genome reveals multiple impacts of transposons.</title>
        <authorList>
            <person name="Zhao G."/>
            <person name="Zou C."/>
            <person name="Li K."/>
            <person name="Wang K."/>
            <person name="Li T."/>
            <person name="Gao L."/>
            <person name="Zhang X."/>
            <person name="Wang H."/>
            <person name="Yang Z."/>
            <person name="Liu X."/>
            <person name="Jiang W."/>
            <person name="Mao L."/>
            <person name="Kong X."/>
            <person name="Jiao Y."/>
            <person name="Jia J."/>
        </authorList>
    </citation>
    <scope>NUCLEOTIDE SEQUENCE [LARGE SCALE GENOMIC DNA]</scope>
    <source>
        <strain evidence="2">cv. AL8/78</strain>
    </source>
</reference>